<keyword evidence="4" id="KW-0548">Nucleotidyltransferase</keyword>
<evidence type="ECO:0000256" key="2">
    <source>
        <dbReference type="NCBIfam" id="TIGR00209"/>
    </source>
</evidence>
<dbReference type="GO" id="GO:0008108">
    <property type="term" value="F:UDP-glucose:hexose-1-phosphate uridylyltransferase activity"/>
    <property type="evidence" value="ECO:0007669"/>
    <property type="project" value="UniProtKB-UniRule"/>
</dbReference>
<dbReference type="Gene3D" id="3.30.428.10">
    <property type="entry name" value="HIT-like"/>
    <property type="match status" value="1"/>
</dbReference>
<dbReference type="EMBL" id="UGED01000006">
    <property type="protein sequence ID" value="STL38447.1"/>
    <property type="molecule type" value="Genomic_DNA"/>
</dbReference>
<dbReference type="InterPro" id="IPR001937">
    <property type="entry name" value="GalP_UDPtransf1"/>
</dbReference>
<evidence type="ECO:0000313" key="5">
    <source>
        <dbReference type="Proteomes" id="UP000254052"/>
    </source>
</evidence>
<accession>A0A377AZR4</accession>
<dbReference type="InterPro" id="IPR036265">
    <property type="entry name" value="HIT-like_sf"/>
</dbReference>
<dbReference type="AlphaFoldDB" id="A0A377AZR4"/>
<dbReference type="PANTHER" id="PTHR11943:SF1">
    <property type="entry name" value="GALACTOSE-1-PHOSPHATE URIDYLYLTRANSFERASE"/>
    <property type="match status" value="1"/>
</dbReference>
<dbReference type="SUPFAM" id="SSF54197">
    <property type="entry name" value="HIT-like"/>
    <property type="match status" value="1"/>
</dbReference>
<protein>
    <recommendedName>
        <fullName evidence="1 2">Galactose-1-phosphate uridylyltransferase</fullName>
        <ecNumber evidence="2">2.7.7.12</ecNumber>
    </recommendedName>
</protein>
<dbReference type="PANTHER" id="PTHR11943">
    <property type="entry name" value="GALACTOSE-1-PHOSPHATE URIDYLYLTRANSFERASE"/>
    <property type="match status" value="1"/>
</dbReference>
<dbReference type="Pfam" id="PF02744">
    <property type="entry name" value="GalP_UDP_tr_C"/>
    <property type="match status" value="1"/>
</dbReference>
<feature type="domain" description="Galactose-1-phosphate uridyl transferase C-terminal" evidence="3">
    <location>
        <begin position="57"/>
        <end position="125"/>
    </location>
</feature>
<gene>
    <name evidence="4" type="primary">galT_2</name>
    <name evidence="4" type="ORF">NCTC9962_02449</name>
</gene>
<organism evidence="4 5">
    <name type="scientific">Escherichia coli</name>
    <dbReference type="NCBI Taxonomy" id="562"/>
    <lineage>
        <taxon>Bacteria</taxon>
        <taxon>Pseudomonadati</taxon>
        <taxon>Pseudomonadota</taxon>
        <taxon>Gammaproteobacteria</taxon>
        <taxon>Enterobacterales</taxon>
        <taxon>Enterobacteriaceae</taxon>
        <taxon>Escherichia</taxon>
    </lineage>
</organism>
<evidence type="ECO:0000259" key="3">
    <source>
        <dbReference type="Pfam" id="PF02744"/>
    </source>
</evidence>
<keyword evidence="4" id="KW-0808">Transferase</keyword>
<dbReference type="GO" id="GO:0008270">
    <property type="term" value="F:zinc ion binding"/>
    <property type="evidence" value="ECO:0007669"/>
    <property type="project" value="InterPro"/>
</dbReference>
<proteinExistence type="predicted"/>
<dbReference type="InterPro" id="IPR005850">
    <property type="entry name" value="GalP_Utransf_C"/>
</dbReference>
<dbReference type="Proteomes" id="UP000254052">
    <property type="component" value="Unassembled WGS sequence"/>
</dbReference>
<reference evidence="4 5" key="1">
    <citation type="submission" date="2018-06" db="EMBL/GenBank/DDBJ databases">
        <authorList>
            <consortium name="Pathogen Informatics"/>
            <person name="Doyle S."/>
        </authorList>
    </citation>
    <scope>NUCLEOTIDE SEQUENCE [LARGE SCALE GENOMIC DNA]</scope>
    <source>
        <strain evidence="4 5">NCTC9962</strain>
    </source>
</reference>
<dbReference type="EC" id="2.7.7.12" evidence="2"/>
<dbReference type="GO" id="GO:0033499">
    <property type="term" value="P:galactose catabolic process via UDP-galactose, Leloir pathway"/>
    <property type="evidence" value="ECO:0007669"/>
    <property type="project" value="TreeGrafter"/>
</dbReference>
<dbReference type="NCBIfam" id="TIGR00209">
    <property type="entry name" value="galT_1"/>
    <property type="match status" value="1"/>
</dbReference>
<name>A0A377AZR4_ECOLX</name>
<sequence>MTEIVKTWQEQTAELGKRTHGCRFLKTKARRWAALTRIRTVRFGQIAFLPNEAEREDRLQKEYFAEQKSPMLVDYVQRELADGSRTVVETEHWLAVVPYWAAWPFETLLLPKAHVLRITDLTDASAAIWRWR</sequence>
<dbReference type="GO" id="GO:0005737">
    <property type="term" value="C:cytoplasm"/>
    <property type="evidence" value="ECO:0007669"/>
    <property type="project" value="TreeGrafter"/>
</dbReference>
<evidence type="ECO:0000313" key="4">
    <source>
        <dbReference type="EMBL" id="STL38447.1"/>
    </source>
</evidence>
<evidence type="ECO:0000256" key="1">
    <source>
        <dbReference type="ARBA" id="ARBA00016340"/>
    </source>
</evidence>